<accession>A0ABQ8XN61</accession>
<keyword evidence="2" id="KW-0238">DNA-binding</keyword>
<organism evidence="7 8">
    <name type="scientific">Anaeramoeba flamelloides</name>
    <dbReference type="NCBI Taxonomy" id="1746091"/>
    <lineage>
        <taxon>Eukaryota</taxon>
        <taxon>Metamonada</taxon>
        <taxon>Anaeramoebidae</taxon>
        <taxon>Anaeramoeba</taxon>
    </lineage>
</organism>
<dbReference type="CDD" id="cd00167">
    <property type="entry name" value="SANT"/>
    <property type="match status" value="2"/>
</dbReference>
<evidence type="ECO:0000313" key="8">
    <source>
        <dbReference type="Proteomes" id="UP001150062"/>
    </source>
</evidence>
<proteinExistence type="predicted"/>
<dbReference type="PANTHER" id="PTHR46621">
    <property type="entry name" value="SNRNA-ACTIVATING PROTEIN COMPLEX SUBUNIT 4"/>
    <property type="match status" value="1"/>
</dbReference>
<feature type="domain" description="Myb-like" evidence="5">
    <location>
        <begin position="124"/>
        <end position="174"/>
    </location>
</feature>
<dbReference type="Gene3D" id="1.10.10.60">
    <property type="entry name" value="Homeodomain-like"/>
    <property type="match status" value="2"/>
</dbReference>
<gene>
    <name evidence="7" type="ORF">M0813_29752</name>
</gene>
<dbReference type="InterPro" id="IPR001005">
    <property type="entry name" value="SANT/Myb"/>
</dbReference>
<evidence type="ECO:0000259" key="5">
    <source>
        <dbReference type="PROSITE" id="PS50090"/>
    </source>
</evidence>
<evidence type="ECO:0000259" key="6">
    <source>
        <dbReference type="PROSITE" id="PS51294"/>
    </source>
</evidence>
<dbReference type="InterPro" id="IPR017930">
    <property type="entry name" value="Myb_dom"/>
</dbReference>
<feature type="domain" description="HTH myb-type" evidence="6">
    <location>
        <begin position="75"/>
        <end position="127"/>
    </location>
</feature>
<evidence type="ECO:0000256" key="4">
    <source>
        <dbReference type="ARBA" id="ARBA00023242"/>
    </source>
</evidence>
<evidence type="ECO:0000256" key="3">
    <source>
        <dbReference type="ARBA" id="ARBA00023163"/>
    </source>
</evidence>
<sequence>MKNAKFYQVTEQFNQDNACFKAQHKQMSKTRYSHPKTKKVLNFKHLQNNSDRQSTHQIRSPKGKQRSNFITVNGIRKGPWQKEEDKQLCQAIEKNGSFVWKQIALFVPSRTPKQCRERWIHQLDPELFHGDWTQEEDDKILENRKIIGNKWSIIQKQLPRRSSNAIKNRYYSLASMERKKNKSRKKLIKKISNEKIFDESQWDFEKFTIQKTNSNSNLSIINNNEFSTKLNENQVSTRKRKRKTIKKIVFHTKNKIKKTNSTTKISELNFKQELQLISKKSKFEILLFVAEQYSKFRNVKINTFQPHLNNNDNN</sequence>
<keyword evidence="8" id="KW-1185">Reference proteome</keyword>
<name>A0ABQ8XN61_9EUKA</name>
<keyword evidence="3" id="KW-0804">Transcription</keyword>
<evidence type="ECO:0000256" key="1">
    <source>
        <dbReference type="ARBA" id="ARBA00023015"/>
    </source>
</evidence>
<dbReference type="PROSITE" id="PS50090">
    <property type="entry name" value="MYB_LIKE"/>
    <property type="match status" value="2"/>
</dbReference>
<feature type="domain" description="Myb-like" evidence="5">
    <location>
        <begin position="72"/>
        <end position="123"/>
    </location>
</feature>
<evidence type="ECO:0000313" key="7">
    <source>
        <dbReference type="EMBL" id="KAJ6233447.1"/>
    </source>
</evidence>
<dbReference type="InterPro" id="IPR009057">
    <property type="entry name" value="Homeodomain-like_sf"/>
</dbReference>
<dbReference type="PANTHER" id="PTHR46621:SF1">
    <property type="entry name" value="SNRNA-ACTIVATING PROTEIN COMPLEX SUBUNIT 4"/>
    <property type="match status" value="1"/>
</dbReference>
<keyword evidence="1" id="KW-0805">Transcription regulation</keyword>
<dbReference type="PROSITE" id="PS51294">
    <property type="entry name" value="HTH_MYB"/>
    <property type="match status" value="2"/>
</dbReference>
<dbReference type="SMART" id="SM00717">
    <property type="entry name" value="SANT"/>
    <property type="match status" value="2"/>
</dbReference>
<evidence type="ECO:0000256" key="2">
    <source>
        <dbReference type="ARBA" id="ARBA00023125"/>
    </source>
</evidence>
<dbReference type="SUPFAM" id="SSF46689">
    <property type="entry name" value="Homeodomain-like"/>
    <property type="match status" value="1"/>
</dbReference>
<reference evidence="7" key="1">
    <citation type="submission" date="2022-08" db="EMBL/GenBank/DDBJ databases">
        <title>Novel sulfate-reducing endosymbionts in the free-living metamonad Anaeramoeba.</title>
        <authorList>
            <person name="Jerlstrom-Hultqvist J."/>
            <person name="Cepicka I."/>
            <person name="Gallot-Lavallee L."/>
            <person name="Salas-Leiva D."/>
            <person name="Curtis B.A."/>
            <person name="Zahonova K."/>
            <person name="Pipaliya S."/>
            <person name="Dacks J."/>
            <person name="Roger A.J."/>
        </authorList>
    </citation>
    <scope>NUCLEOTIDE SEQUENCE</scope>
    <source>
        <strain evidence="7">Schooner1</strain>
    </source>
</reference>
<dbReference type="Proteomes" id="UP001150062">
    <property type="component" value="Unassembled WGS sequence"/>
</dbReference>
<keyword evidence="4" id="KW-0539">Nucleus</keyword>
<dbReference type="Pfam" id="PF13921">
    <property type="entry name" value="Myb_DNA-bind_6"/>
    <property type="match status" value="1"/>
</dbReference>
<dbReference type="InterPro" id="IPR051575">
    <property type="entry name" value="Myb-like_DNA-bd"/>
</dbReference>
<dbReference type="EMBL" id="JAOAOG010000276">
    <property type="protein sequence ID" value="KAJ6233447.1"/>
    <property type="molecule type" value="Genomic_DNA"/>
</dbReference>
<comment type="caution">
    <text evidence="7">The sequence shown here is derived from an EMBL/GenBank/DDBJ whole genome shotgun (WGS) entry which is preliminary data.</text>
</comment>
<feature type="domain" description="HTH myb-type" evidence="6">
    <location>
        <begin position="129"/>
        <end position="178"/>
    </location>
</feature>
<protein>
    <submittedName>
        <fullName evidence="7">Myb protein</fullName>
    </submittedName>
</protein>